<sequence length="95" mass="10851">MLTLRTSRGAYQEREAKDGLNETVTGIAQPGLFDEIQPYKNSEKLMKTLDELNLSGKGKVWFAGRGTAPKWQMKREMLSQCYTTKWRDIPLARLG</sequence>
<feature type="domain" description="DUF4113" evidence="1">
    <location>
        <begin position="43"/>
        <end position="91"/>
    </location>
</feature>
<dbReference type="InterPro" id="IPR025188">
    <property type="entry name" value="DUF4113"/>
</dbReference>
<reference evidence="2 3" key="1">
    <citation type="journal article" date="2017" name="Front. Cell. Infect. Microbiol.">
        <title>Chaperone-usher pili loci of human colonization factor-negative enterotoxigenic Escherichia coli.</title>
        <authorList>
            <person name="Del Canto F."/>
            <person name="Vidal R."/>
            <person name="Stine O.C."/>
            <person name="Pop M."/>
        </authorList>
    </citation>
    <scope>NUCLEOTIDE SEQUENCE [LARGE SCALE GENOMIC DNA]</scope>
    <source>
        <strain evidence="2 3">700324</strain>
    </source>
</reference>
<dbReference type="AlphaFoldDB" id="A0A854BRX9"/>
<name>A0A854BRX9_ECOLX</name>
<evidence type="ECO:0000313" key="3">
    <source>
        <dbReference type="Proteomes" id="UP000185794"/>
    </source>
</evidence>
<dbReference type="Pfam" id="PF13438">
    <property type="entry name" value="DUF4113"/>
    <property type="match status" value="1"/>
</dbReference>
<evidence type="ECO:0000313" key="2">
    <source>
        <dbReference type="EMBL" id="OKV14113.1"/>
    </source>
</evidence>
<organism evidence="2 3">
    <name type="scientific">Escherichia coli</name>
    <dbReference type="NCBI Taxonomy" id="562"/>
    <lineage>
        <taxon>Bacteria</taxon>
        <taxon>Pseudomonadati</taxon>
        <taxon>Pseudomonadota</taxon>
        <taxon>Gammaproteobacteria</taxon>
        <taxon>Enterobacterales</taxon>
        <taxon>Enterobacteriaceae</taxon>
        <taxon>Escherichia</taxon>
    </lineage>
</organism>
<comment type="caution">
    <text evidence="2">The sequence shown here is derived from an EMBL/GenBank/DDBJ whole genome shotgun (WGS) entry which is preliminary data.</text>
</comment>
<evidence type="ECO:0000259" key="1">
    <source>
        <dbReference type="Pfam" id="PF13438"/>
    </source>
</evidence>
<proteinExistence type="predicted"/>
<protein>
    <submittedName>
        <fullName evidence="2">SOS mutagenesis and repair domain protein</fullName>
    </submittedName>
</protein>
<dbReference type="Proteomes" id="UP000185794">
    <property type="component" value="Unassembled WGS sequence"/>
</dbReference>
<gene>
    <name evidence="2" type="ORF">AWP47_07090</name>
</gene>
<accession>A0A854BRX9</accession>
<dbReference type="EMBL" id="LRKC01000107">
    <property type="protein sequence ID" value="OKV14113.1"/>
    <property type="molecule type" value="Genomic_DNA"/>
</dbReference>